<evidence type="ECO:0000313" key="2">
    <source>
        <dbReference type="EMBL" id="EFV44461.1"/>
    </source>
</evidence>
<sequence length="96" mass="11035">MKNSSRFFRNTSCAHFPCHPNADPETFNCLFCYCPLYFLPECIGTPRWNANGIKDCTLCRVPHQPDNYDRIIQKLSAAIRERAAEGKEKGPRQPTE</sequence>
<accession>E5Y6I9</accession>
<protein>
    <recommendedName>
        <fullName evidence="1">Cysteine-rich small domain-containing protein</fullName>
    </recommendedName>
</protein>
<gene>
    <name evidence="2" type="ORF">HMPREF0179_01802</name>
</gene>
<dbReference type="HOGENOM" id="CLU_164613_0_0_7"/>
<dbReference type="AlphaFoldDB" id="E5Y6I9"/>
<evidence type="ECO:0000313" key="3">
    <source>
        <dbReference type="Proteomes" id="UP000006034"/>
    </source>
</evidence>
<dbReference type="GeneID" id="78087481"/>
<dbReference type="OrthoDB" id="9799337at2"/>
<dbReference type="RefSeq" id="WP_005027389.1">
    <property type="nucleotide sequence ID" value="NZ_KE150240.1"/>
</dbReference>
<keyword evidence="3" id="KW-1185">Reference proteome</keyword>
<comment type="caution">
    <text evidence="2">The sequence shown here is derived from an EMBL/GenBank/DDBJ whole genome shotgun (WGS) entry which is preliminary data.</text>
</comment>
<dbReference type="InterPro" id="IPR007212">
    <property type="entry name" value="Zf-like"/>
</dbReference>
<reference evidence="2 3" key="1">
    <citation type="submission" date="2010-10" db="EMBL/GenBank/DDBJ databases">
        <authorList>
            <consortium name="The Broad Institute Genome Sequencing Platform"/>
            <person name="Ward D."/>
            <person name="Earl A."/>
            <person name="Feldgarden M."/>
            <person name="Young S.K."/>
            <person name="Gargeya S."/>
            <person name="Zeng Q."/>
            <person name="Alvarado L."/>
            <person name="Berlin A."/>
            <person name="Bochicchio J."/>
            <person name="Chapman S.B."/>
            <person name="Chen Z."/>
            <person name="Freedman E."/>
            <person name="Gellesch M."/>
            <person name="Goldberg J."/>
            <person name="Griggs A."/>
            <person name="Gujja S."/>
            <person name="Heilman E."/>
            <person name="Heiman D."/>
            <person name="Howarth C."/>
            <person name="Mehta T."/>
            <person name="Neiman D."/>
            <person name="Pearson M."/>
            <person name="Roberts A."/>
            <person name="Saif S."/>
            <person name="Shea T."/>
            <person name="Shenoy N."/>
            <person name="Sisk P."/>
            <person name="Stolte C."/>
            <person name="Sykes S."/>
            <person name="White J."/>
            <person name="Yandava C."/>
            <person name="Allen-Vercoe E."/>
            <person name="Sibley C."/>
            <person name="Ambrose C.E."/>
            <person name="Strauss J."/>
            <person name="Daigneault M."/>
            <person name="Haas B."/>
            <person name="Nusbaum C."/>
            <person name="Birren B."/>
        </authorList>
    </citation>
    <scope>NUCLEOTIDE SEQUENCE [LARGE SCALE GENOMIC DNA]</scope>
    <source>
        <strain evidence="2 3">3_1_6</strain>
    </source>
</reference>
<dbReference type="eggNOG" id="COG2158">
    <property type="taxonomic scope" value="Bacteria"/>
</dbReference>
<dbReference type="Pfam" id="PF04071">
    <property type="entry name" value="zf-like"/>
    <property type="match status" value="1"/>
</dbReference>
<name>E5Y6I9_BILW3</name>
<reference evidence="2 3" key="2">
    <citation type="submission" date="2013-04" db="EMBL/GenBank/DDBJ databases">
        <title>The Genome Sequence of Bilophila wadsworthia 3_1_6.</title>
        <authorList>
            <consortium name="The Broad Institute Genomics Platform"/>
            <person name="Earl A."/>
            <person name="Ward D."/>
            <person name="Feldgarden M."/>
            <person name="Gevers D."/>
            <person name="Sibley C."/>
            <person name="Strauss J."/>
            <person name="Allen-Vercoe E."/>
            <person name="Walker B."/>
            <person name="Young S."/>
            <person name="Zeng Q."/>
            <person name="Gargeya S."/>
            <person name="Fitzgerald M."/>
            <person name="Haas B."/>
            <person name="Abouelleil A."/>
            <person name="Allen A.W."/>
            <person name="Alvarado L."/>
            <person name="Arachchi H.M."/>
            <person name="Berlin A.M."/>
            <person name="Chapman S.B."/>
            <person name="Gainer-Dewar J."/>
            <person name="Goldberg J."/>
            <person name="Griggs A."/>
            <person name="Gujja S."/>
            <person name="Hansen M."/>
            <person name="Howarth C."/>
            <person name="Imamovic A."/>
            <person name="Ireland A."/>
            <person name="Larimer J."/>
            <person name="McCowan C."/>
            <person name="Murphy C."/>
            <person name="Pearson M."/>
            <person name="Poon T.W."/>
            <person name="Priest M."/>
            <person name="Roberts A."/>
            <person name="Saif S."/>
            <person name="Shea T."/>
            <person name="Sisk P."/>
            <person name="Sykes S."/>
            <person name="Wortman J."/>
            <person name="Nusbaum C."/>
            <person name="Birren B."/>
        </authorList>
    </citation>
    <scope>NUCLEOTIDE SEQUENCE [LARGE SCALE GENOMIC DNA]</scope>
    <source>
        <strain evidence="2 3">3_1_6</strain>
    </source>
</reference>
<organism evidence="2 3">
    <name type="scientific">Bilophila wadsworthia (strain 3_1_6)</name>
    <dbReference type="NCBI Taxonomy" id="563192"/>
    <lineage>
        <taxon>Bacteria</taxon>
        <taxon>Pseudomonadati</taxon>
        <taxon>Thermodesulfobacteriota</taxon>
        <taxon>Desulfovibrionia</taxon>
        <taxon>Desulfovibrionales</taxon>
        <taxon>Desulfovibrionaceae</taxon>
        <taxon>Bilophila</taxon>
    </lineage>
</organism>
<evidence type="ECO:0000259" key="1">
    <source>
        <dbReference type="Pfam" id="PF04071"/>
    </source>
</evidence>
<feature type="domain" description="Cysteine-rich small" evidence="1">
    <location>
        <begin position="6"/>
        <end position="81"/>
    </location>
</feature>
<proteinExistence type="predicted"/>
<dbReference type="Proteomes" id="UP000006034">
    <property type="component" value="Unassembled WGS sequence"/>
</dbReference>
<dbReference type="STRING" id="563192.HMPREF0179_01802"/>
<dbReference type="EMBL" id="ADCP02000003">
    <property type="protein sequence ID" value="EFV44461.1"/>
    <property type="molecule type" value="Genomic_DNA"/>
</dbReference>